<dbReference type="Gene3D" id="6.10.340.10">
    <property type="match status" value="1"/>
</dbReference>
<dbReference type="InterPro" id="IPR004358">
    <property type="entry name" value="Sig_transdc_His_kin-like_C"/>
</dbReference>
<dbReference type="SUPFAM" id="SSF47384">
    <property type="entry name" value="Homodimeric domain of signal transducing histidine kinase"/>
    <property type="match status" value="1"/>
</dbReference>
<evidence type="ECO:0000256" key="10">
    <source>
        <dbReference type="ARBA" id="ARBA00023136"/>
    </source>
</evidence>
<dbReference type="CDD" id="cd06225">
    <property type="entry name" value="HAMP"/>
    <property type="match status" value="1"/>
</dbReference>
<dbReference type="PROSITE" id="PS50109">
    <property type="entry name" value="HIS_KIN"/>
    <property type="match status" value="1"/>
</dbReference>
<dbReference type="Gene3D" id="3.30.565.10">
    <property type="entry name" value="Histidine kinase-like ATPase, C-terminal domain"/>
    <property type="match status" value="1"/>
</dbReference>
<evidence type="ECO:0000256" key="3">
    <source>
        <dbReference type="ARBA" id="ARBA00012438"/>
    </source>
</evidence>
<dbReference type="InterPro" id="IPR036890">
    <property type="entry name" value="HATPase_C_sf"/>
</dbReference>
<reference evidence="14" key="1">
    <citation type="submission" date="2021-02" db="EMBL/GenBank/DDBJ databases">
        <title>Genome sequence of Rhodospirillales sp. strain TMPK1 isolated from soil.</title>
        <authorList>
            <person name="Nakai R."/>
            <person name="Kusada H."/>
            <person name="Tamaki H."/>
        </authorList>
    </citation>
    <scope>NUCLEOTIDE SEQUENCE</scope>
    <source>
        <strain evidence="14">TMPK1</strain>
    </source>
</reference>
<proteinExistence type="predicted"/>
<evidence type="ECO:0000256" key="7">
    <source>
        <dbReference type="ARBA" id="ARBA00022777"/>
    </source>
</evidence>
<dbReference type="RefSeq" id="WP_420244512.1">
    <property type="nucleotide sequence ID" value="NZ_BOPV01000001.1"/>
</dbReference>
<evidence type="ECO:0000313" key="15">
    <source>
        <dbReference type="Proteomes" id="UP000681075"/>
    </source>
</evidence>
<dbReference type="CDD" id="cd00082">
    <property type="entry name" value="HisKA"/>
    <property type="match status" value="1"/>
</dbReference>
<protein>
    <recommendedName>
        <fullName evidence="3">histidine kinase</fullName>
        <ecNumber evidence="3">2.7.13.3</ecNumber>
    </recommendedName>
</protein>
<evidence type="ECO:0000256" key="9">
    <source>
        <dbReference type="ARBA" id="ARBA00023012"/>
    </source>
</evidence>
<sequence length="481" mass="52813">MKSIGTRLTVWYALSATATLVCLFVGGYYLLQSRMIHGLDVLNAAEFEQIKARLGPDYANLDARVIDERIRETTEYASVLFYITVEDPRTGLLFSSSNLNGHPIPDVKGLRTFEVEVPDIGALRVAEFIHPPFDISVGTSLRPVGEVMRGYIQVCLALVVAMLLVSVAIGHGLSHVLLRPVRLISETARRIGSDNLSERIPVPAVQDEISDLARLLNQTFDRLESAFHQISRFSAQASHELKTPLSLIRLHAEKLLEDGALGPTSEEAVQVQLEELARLNQIIDELLFLSRAEAGAITINAKAQPPARFLENFRQDACVLAEHHGRRFHLIQEGDGQVVFEEKWIRQVLLNLLTNALHASPPGGRITLRSTLRGSTWRAAVEDDGPGIEPDQLDRIFEPFVRLGANNDAGSGLGLAICRSIVGLHRGKIFAEPGRGGRGLCVAFEIPVNEIELQSPVHVAGVTQPAARAPDEPVRYRSGSI</sequence>
<dbReference type="Pfam" id="PF00512">
    <property type="entry name" value="HisKA"/>
    <property type="match status" value="1"/>
</dbReference>
<dbReference type="InterPro" id="IPR036097">
    <property type="entry name" value="HisK_dim/P_sf"/>
</dbReference>
<dbReference type="SMART" id="SM00388">
    <property type="entry name" value="HisKA"/>
    <property type="match status" value="1"/>
</dbReference>
<keyword evidence="8 11" id="KW-1133">Transmembrane helix</keyword>
<keyword evidence="9" id="KW-0902">Two-component regulatory system</keyword>
<dbReference type="InterPro" id="IPR003594">
    <property type="entry name" value="HATPase_dom"/>
</dbReference>
<evidence type="ECO:0000256" key="2">
    <source>
        <dbReference type="ARBA" id="ARBA00004141"/>
    </source>
</evidence>
<evidence type="ECO:0000313" key="14">
    <source>
        <dbReference type="EMBL" id="GIL41147.1"/>
    </source>
</evidence>
<dbReference type="PANTHER" id="PTHR45436">
    <property type="entry name" value="SENSOR HISTIDINE KINASE YKOH"/>
    <property type="match status" value="1"/>
</dbReference>
<dbReference type="CDD" id="cd00075">
    <property type="entry name" value="HATPase"/>
    <property type="match status" value="1"/>
</dbReference>
<gene>
    <name evidence="14" type="ORF">TMPK1_33840</name>
</gene>
<dbReference type="SMART" id="SM00387">
    <property type="entry name" value="HATPase_c"/>
    <property type="match status" value="1"/>
</dbReference>
<dbReference type="InterPro" id="IPR003660">
    <property type="entry name" value="HAMP_dom"/>
</dbReference>
<evidence type="ECO:0000256" key="5">
    <source>
        <dbReference type="ARBA" id="ARBA00022679"/>
    </source>
</evidence>
<dbReference type="InterPro" id="IPR050428">
    <property type="entry name" value="TCS_sensor_his_kinase"/>
</dbReference>
<dbReference type="AlphaFoldDB" id="A0A8S8XHV3"/>
<dbReference type="EC" id="2.7.13.3" evidence="3"/>
<dbReference type="Proteomes" id="UP000681075">
    <property type="component" value="Unassembled WGS sequence"/>
</dbReference>
<dbReference type="EMBL" id="BOPV01000001">
    <property type="protein sequence ID" value="GIL41147.1"/>
    <property type="molecule type" value="Genomic_DNA"/>
</dbReference>
<feature type="domain" description="Histidine kinase" evidence="12">
    <location>
        <begin position="236"/>
        <end position="450"/>
    </location>
</feature>
<organism evidence="14 15">
    <name type="scientific">Roseiterribacter gracilis</name>
    <dbReference type="NCBI Taxonomy" id="2812848"/>
    <lineage>
        <taxon>Bacteria</taxon>
        <taxon>Pseudomonadati</taxon>
        <taxon>Pseudomonadota</taxon>
        <taxon>Alphaproteobacteria</taxon>
        <taxon>Rhodospirillales</taxon>
        <taxon>Roseiterribacteraceae</taxon>
        <taxon>Roseiterribacter</taxon>
    </lineage>
</organism>
<dbReference type="PANTHER" id="PTHR45436:SF15">
    <property type="entry name" value="SENSOR HISTIDINE KINASE CUSS"/>
    <property type="match status" value="1"/>
</dbReference>
<dbReference type="SUPFAM" id="SSF158472">
    <property type="entry name" value="HAMP domain-like"/>
    <property type="match status" value="1"/>
</dbReference>
<dbReference type="SMART" id="SM00304">
    <property type="entry name" value="HAMP"/>
    <property type="match status" value="1"/>
</dbReference>
<comment type="catalytic activity">
    <reaction evidence="1">
        <text>ATP + protein L-histidine = ADP + protein N-phospho-L-histidine.</text>
        <dbReference type="EC" id="2.7.13.3"/>
    </reaction>
</comment>
<evidence type="ECO:0000256" key="8">
    <source>
        <dbReference type="ARBA" id="ARBA00022989"/>
    </source>
</evidence>
<dbReference type="PROSITE" id="PS50885">
    <property type="entry name" value="HAMP"/>
    <property type="match status" value="1"/>
</dbReference>
<dbReference type="InterPro" id="IPR005467">
    <property type="entry name" value="His_kinase_dom"/>
</dbReference>
<feature type="transmembrane region" description="Helical" evidence="11">
    <location>
        <begin position="151"/>
        <end position="173"/>
    </location>
</feature>
<dbReference type="InterPro" id="IPR003661">
    <property type="entry name" value="HisK_dim/P_dom"/>
</dbReference>
<evidence type="ECO:0000256" key="4">
    <source>
        <dbReference type="ARBA" id="ARBA00022553"/>
    </source>
</evidence>
<feature type="transmembrane region" description="Helical" evidence="11">
    <location>
        <begin position="12"/>
        <end position="31"/>
    </location>
</feature>
<keyword evidence="10 11" id="KW-0472">Membrane</keyword>
<comment type="caution">
    <text evidence="14">The sequence shown here is derived from an EMBL/GenBank/DDBJ whole genome shotgun (WGS) entry which is preliminary data.</text>
</comment>
<dbReference type="PRINTS" id="PR00344">
    <property type="entry name" value="BCTRLSENSOR"/>
</dbReference>
<dbReference type="GO" id="GO:0005886">
    <property type="term" value="C:plasma membrane"/>
    <property type="evidence" value="ECO:0007669"/>
    <property type="project" value="TreeGrafter"/>
</dbReference>
<evidence type="ECO:0000259" key="12">
    <source>
        <dbReference type="PROSITE" id="PS50109"/>
    </source>
</evidence>
<dbReference type="SUPFAM" id="SSF55874">
    <property type="entry name" value="ATPase domain of HSP90 chaperone/DNA topoisomerase II/histidine kinase"/>
    <property type="match status" value="1"/>
</dbReference>
<keyword evidence="7 14" id="KW-0418">Kinase</keyword>
<evidence type="ECO:0000259" key="13">
    <source>
        <dbReference type="PROSITE" id="PS50885"/>
    </source>
</evidence>
<dbReference type="Pfam" id="PF00672">
    <property type="entry name" value="HAMP"/>
    <property type="match status" value="1"/>
</dbReference>
<keyword evidence="6 11" id="KW-0812">Transmembrane</keyword>
<dbReference type="Gene3D" id="1.10.287.130">
    <property type="match status" value="1"/>
</dbReference>
<name>A0A8S8XHV3_9PROT</name>
<keyword evidence="15" id="KW-1185">Reference proteome</keyword>
<feature type="domain" description="HAMP" evidence="13">
    <location>
        <begin position="175"/>
        <end position="228"/>
    </location>
</feature>
<keyword evidence="4" id="KW-0597">Phosphoprotein</keyword>
<evidence type="ECO:0000256" key="6">
    <source>
        <dbReference type="ARBA" id="ARBA00022692"/>
    </source>
</evidence>
<evidence type="ECO:0000256" key="1">
    <source>
        <dbReference type="ARBA" id="ARBA00000085"/>
    </source>
</evidence>
<evidence type="ECO:0000256" key="11">
    <source>
        <dbReference type="SAM" id="Phobius"/>
    </source>
</evidence>
<comment type="subcellular location">
    <subcellularLocation>
        <location evidence="2">Membrane</location>
        <topology evidence="2">Multi-pass membrane protein</topology>
    </subcellularLocation>
</comment>
<dbReference type="Pfam" id="PF02518">
    <property type="entry name" value="HATPase_c"/>
    <property type="match status" value="1"/>
</dbReference>
<accession>A0A8S8XHV3</accession>
<keyword evidence="5" id="KW-0808">Transferase</keyword>
<dbReference type="GO" id="GO:0000155">
    <property type="term" value="F:phosphorelay sensor kinase activity"/>
    <property type="evidence" value="ECO:0007669"/>
    <property type="project" value="InterPro"/>
</dbReference>